<dbReference type="CDD" id="cd01639">
    <property type="entry name" value="IMPase"/>
    <property type="match status" value="1"/>
</dbReference>
<feature type="binding site" evidence="7">
    <location>
        <position position="82"/>
    </location>
    <ligand>
        <name>Mg(2+)</name>
        <dbReference type="ChEBI" id="CHEBI:18420"/>
        <label>1</label>
        <note>catalytic</note>
    </ligand>
</feature>
<dbReference type="PRINTS" id="PR01959">
    <property type="entry name" value="SBIMPHPHTASE"/>
</dbReference>
<dbReference type="InterPro" id="IPR000760">
    <property type="entry name" value="Inositol_monophosphatase-like"/>
</dbReference>
<dbReference type="InterPro" id="IPR022337">
    <property type="entry name" value="Inositol_monophosphatase_SuhB"/>
</dbReference>
<dbReference type="Gene3D" id="3.40.190.80">
    <property type="match status" value="1"/>
</dbReference>
<evidence type="ECO:0000256" key="6">
    <source>
        <dbReference type="ARBA" id="ARBA00022842"/>
    </source>
</evidence>
<dbReference type="PROSITE" id="PS00629">
    <property type="entry name" value="IMP_1"/>
    <property type="match status" value="1"/>
</dbReference>
<dbReference type="PROSITE" id="PS00630">
    <property type="entry name" value="IMP_2"/>
    <property type="match status" value="1"/>
</dbReference>
<keyword evidence="4 7" id="KW-0479">Metal-binding</keyword>
<dbReference type="GO" id="GO:0046872">
    <property type="term" value="F:metal ion binding"/>
    <property type="evidence" value="ECO:0007669"/>
    <property type="project" value="UniProtKB-KW"/>
</dbReference>
<evidence type="ECO:0000256" key="2">
    <source>
        <dbReference type="ARBA" id="ARBA00001946"/>
    </source>
</evidence>
<dbReference type="GO" id="GO:0046854">
    <property type="term" value="P:phosphatidylinositol phosphate biosynthetic process"/>
    <property type="evidence" value="ECO:0007669"/>
    <property type="project" value="InterPro"/>
</dbReference>
<reference evidence="10" key="2">
    <citation type="journal article" date="2012" name="PLoS ONE">
        <title>A Deeply Branching Thermophilic Bacterium with an Ancient Acetyl-CoA Pathway Dominates a Subsurface Ecosystem.</title>
        <authorList>
            <person name="Takami H."/>
            <person name="Noguchi H."/>
            <person name="Takaki Y."/>
            <person name="Uchiyama I."/>
            <person name="Toyoda A."/>
            <person name="Nishi S."/>
            <person name="Chee G.-J."/>
            <person name="Arai W."/>
            <person name="Nunoura T."/>
            <person name="Itoh T."/>
            <person name="Hattori M."/>
            <person name="Takai K."/>
        </authorList>
    </citation>
    <scope>NUCLEOTIDE SEQUENCE</scope>
</reference>
<dbReference type="FunFam" id="3.40.190.80:FF:000002">
    <property type="entry name" value="Inositol-1-monophosphatase"/>
    <property type="match status" value="1"/>
</dbReference>
<dbReference type="GO" id="GO:0007165">
    <property type="term" value="P:signal transduction"/>
    <property type="evidence" value="ECO:0007669"/>
    <property type="project" value="TreeGrafter"/>
</dbReference>
<comment type="cofactor">
    <cofactor evidence="2 7 8">
        <name>Mg(2+)</name>
        <dbReference type="ChEBI" id="CHEBI:18420"/>
    </cofactor>
</comment>
<evidence type="ECO:0000256" key="4">
    <source>
        <dbReference type="ARBA" id="ARBA00022723"/>
    </source>
</evidence>
<dbReference type="SUPFAM" id="SSF56655">
    <property type="entry name" value="Carbohydrate phosphatase"/>
    <property type="match status" value="1"/>
</dbReference>
<reference evidence="10" key="1">
    <citation type="journal article" date="2005" name="Environ. Microbiol.">
        <title>Genetic and functional properties of uncultivated thermophilic crenarchaeotes from a subsurface gold mine as revealed by analysis of genome fragments.</title>
        <authorList>
            <person name="Nunoura T."/>
            <person name="Hirayama H."/>
            <person name="Takami H."/>
            <person name="Oida H."/>
            <person name="Nishi S."/>
            <person name="Shimamura S."/>
            <person name="Suzuki Y."/>
            <person name="Inagaki F."/>
            <person name="Takai K."/>
            <person name="Nealson K.H."/>
            <person name="Horikoshi K."/>
        </authorList>
    </citation>
    <scope>NUCLEOTIDE SEQUENCE</scope>
</reference>
<name>H5SID0_9CHLR</name>
<comment type="similarity">
    <text evidence="3 8">Belongs to the inositol monophosphatase superfamily.</text>
</comment>
<dbReference type="InterPro" id="IPR033942">
    <property type="entry name" value="IMPase"/>
</dbReference>
<evidence type="ECO:0000256" key="7">
    <source>
        <dbReference type="PIRSR" id="PIRSR600760-2"/>
    </source>
</evidence>
<dbReference type="Gene3D" id="3.30.540.10">
    <property type="entry name" value="Fructose-1,6-Bisphosphatase, subunit A, domain 1"/>
    <property type="match status" value="1"/>
</dbReference>
<accession>H5SID0</accession>
<dbReference type="PANTHER" id="PTHR20854:SF4">
    <property type="entry name" value="INOSITOL-1-MONOPHOSPHATASE-RELATED"/>
    <property type="match status" value="1"/>
</dbReference>
<keyword evidence="6 7" id="KW-0460">Magnesium</keyword>
<dbReference type="AlphaFoldDB" id="H5SID0"/>
<dbReference type="GO" id="GO:0008934">
    <property type="term" value="F:inositol monophosphate 1-phosphatase activity"/>
    <property type="evidence" value="ECO:0007669"/>
    <property type="project" value="InterPro"/>
</dbReference>
<dbReference type="PANTHER" id="PTHR20854">
    <property type="entry name" value="INOSITOL MONOPHOSPHATASE"/>
    <property type="match status" value="1"/>
</dbReference>
<evidence type="ECO:0000256" key="3">
    <source>
        <dbReference type="ARBA" id="ARBA00009759"/>
    </source>
</evidence>
<gene>
    <name evidence="9" type="ORF">HGMM_F07B11C31</name>
    <name evidence="10" type="ORF">HGMM_F32G01C26</name>
</gene>
<feature type="binding site" evidence="7">
    <location>
        <position position="84"/>
    </location>
    <ligand>
        <name>Mg(2+)</name>
        <dbReference type="ChEBI" id="CHEBI:18420"/>
        <label>1</label>
        <note>catalytic</note>
    </ligand>
</feature>
<dbReference type="InterPro" id="IPR020583">
    <property type="entry name" value="Inositol_monoP_metal-BS"/>
</dbReference>
<comment type="catalytic activity">
    <reaction evidence="1 8">
        <text>a myo-inositol phosphate + H2O = myo-inositol + phosphate</text>
        <dbReference type="Rhea" id="RHEA:24056"/>
        <dbReference type="ChEBI" id="CHEBI:15377"/>
        <dbReference type="ChEBI" id="CHEBI:17268"/>
        <dbReference type="ChEBI" id="CHEBI:43474"/>
        <dbReference type="ChEBI" id="CHEBI:84139"/>
        <dbReference type="EC" id="3.1.3.25"/>
    </reaction>
</comment>
<dbReference type="FunFam" id="3.30.540.10:FF:000003">
    <property type="entry name" value="Inositol-1-monophosphatase"/>
    <property type="match status" value="1"/>
</dbReference>
<dbReference type="Pfam" id="PF00459">
    <property type="entry name" value="Inositol_P"/>
    <property type="match status" value="1"/>
</dbReference>
<evidence type="ECO:0000313" key="9">
    <source>
        <dbReference type="EMBL" id="BAL53476.1"/>
    </source>
</evidence>
<protein>
    <recommendedName>
        <fullName evidence="8">Inositol-1-monophosphatase</fullName>
        <ecNumber evidence="8">3.1.3.25</ecNumber>
    </recommendedName>
</protein>
<dbReference type="GO" id="GO:0006020">
    <property type="term" value="P:inositol metabolic process"/>
    <property type="evidence" value="ECO:0007669"/>
    <property type="project" value="TreeGrafter"/>
</dbReference>
<evidence type="ECO:0000256" key="5">
    <source>
        <dbReference type="ARBA" id="ARBA00022801"/>
    </source>
</evidence>
<feature type="binding site" evidence="7">
    <location>
        <position position="66"/>
    </location>
    <ligand>
        <name>Mg(2+)</name>
        <dbReference type="ChEBI" id="CHEBI:18420"/>
        <label>1</label>
        <note>catalytic</note>
    </ligand>
</feature>
<sequence>MAEEIEIMVRAAQRAGRLIRRHFGRHHQAMSKQQSINLVTEVDRHAQKVILETLQNAFPEYEHLVEEEARPPSRNRPYWVIDPLDGTTNFIHGYPMLAISIALVKNERIEAGVVYQPLSRELFMAKRGGGAMLNNRPIRVSSTSRLSESLLASGFPYDAWENPENNTYQWAEMLRKVVSLRSDGSAALDLCFVACGRLDGYWELDLDPWDTAAGSLIVAEAGGMVTDLEGNPFHLSKRSIVAANPAIHGAMLKVLTRKK</sequence>
<keyword evidence="5 8" id="KW-0378">Hydrolase</keyword>
<dbReference type="PRINTS" id="PR00377">
    <property type="entry name" value="IMPHPHTASES"/>
</dbReference>
<evidence type="ECO:0000313" key="10">
    <source>
        <dbReference type="EMBL" id="BAL55916.1"/>
    </source>
</evidence>
<evidence type="ECO:0000256" key="1">
    <source>
        <dbReference type="ARBA" id="ARBA00001033"/>
    </source>
</evidence>
<dbReference type="EMBL" id="AP011732">
    <property type="protein sequence ID" value="BAL55916.1"/>
    <property type="molecule type" value="Genomic_DNA"/>
</dbReference>
<dbReference type="EMBL" id="AP011658">
    <property type="protein sequence ID" value="BAL53476.1"/>
    <property type="molecule type" value="Genomic_DNA"/>
</dbReference>
<organism evidence="10">
    <name type="scientific">uncultured Chloroflexota bacterium</name>
    <dbReference type="NCBI Taxonomy" id="166587"/>
    <lineage>
        <taxon>Bacteria</taxon>
        <taxon>Bacillati</taxon>
        <taxon>Chloroflexota</taxon>
        <taxon>environmental samples</taxon>
    </lineage>
</organism>
<feature type="binding site" evidence="7">
    <location>
        <position position="85"/>
    </location>
    <ligand>
        <name>Mg(2+)</name>
        <dbReference type="ChEBI" id="CHEBI:18420"/>
        <label>1</label>
        <note>catalytic</note>
    </ligand>
</feature>
<dbReference type="InterPro" id="IPR020550">
    <property type="entry name" value="Inositol_monophosphatase_CS"/>
</dbReference>
<evidence type="ECO:0000256" key="8">
    <source>
        <dbReference type="RuleBase" id="RU364068"/>
    </source>
</evidence>
<feature type="binding site" evidence="7">
    <location>
        <position position="210"/>
    </location>
    <ligand>
        <name>Mg(2+)</name>
        <dbReference type="ChEBI" id="CHEBI:18420"/>
        <label>1</label>
        <note>catalytic</note>
    </ligand>
</feature>
<dbReference type="EC" id="3.1.3.25" evidence="8"/>
<proteinExistence type="inferred from homology"/>